<reference evidence="1 2" key="1">
    <citation type="submission" date="2019-12" db="EMBL/GenBank/DDBJ databases">
        <title>Genomic-based taxomic classification of the family Erythrobacteraceae.</title>
        <authorList>
            <person name="Xu L."/>
        </authorList>
    </citation>
    <scope>NUCLEOTIDE SEQUENCE [LARGE SCALE GENOMIC DNA]</scope>
    <source>
        <strain evidence="1 2">LMG 29519</strain>
    </source>
</reference>
<dbReference type="Proteomes" id="UP000429229">
    <property type="component" value="Unassembled WGS sequence"/>
</dbReference>
<dbReference type="RefSeq" id="WP_160616147.1">
    <property type="nucleotide sequence ID" value="NZ_WTYR01000001.1"/>
</dbReference>
<dbReference type="EMBL" id="WTYR01000001">
    <property type="protein sequence ID" value="MXP09455.1"/>
    <property type="molecule type" value="Genomic_DNA"/>
</dbReference>
<sequence length="322" mass="34777">MDQGSLSRGNKNGSADALRDALVRCDRTLGAIGPVLSQLVADSDTTLFHEEVLARVRGMLDSLAERLLRHFLDASGAAQEERVSVASLDLLTRTLGDEPALLGHLHALAIEWRLTQRLSERRSIERVLSPLVQKLVGSEDADLAQTAMAFLTAQARFVQAAQRMQVDPSELPADLLHSSLTILRKTIGNHPDTRRAADLAIRHVQETYDEAKTRLGLAAALVSRASLRKQALDPEAAGIALFATALGEASAQTREQTVLATTEGQAVLFAVMLRAAGCDQDRTERVLLSLYPEFSLPEGVDDLDRHRAASLLAGDIGASARI</sequence>
<comment type="caution">
    <text evidence="1">The sequence shown here is derived from an EMBL/GenBank/DDBJ whole genome shotgun (WGS) entry which is preliminary data.</text>
</comment>
<proteinExistence type="predicted"/>
<gene>
    <name evidence="1" type="ORF">GRI68_04620</name>
</gene>
<organism evidence="1 2">
    <name type="scientific">Alteriqipengyuania halimionae</name>
    <dbReference type="NCBI Taxonomy" id="1926630"/>
    <lineage>
        <taxon>Bacteria</taxon>
        <taxon>Pseudomonadati</taxon>
        <taxon>Pseudomonadota</taxon>
        <taxon>Alphaproteobacteria</taxon>
        <taxon>Sphingomonadales</taxon>
        <taxon>Erythrobacteraceae</taxon>
        <taxon>Alteriqipengyuania</taxon>
    </lineage>
</organism>
<accession>A0A6I4U3E6</accession>
<name>A0A6I4U3E6_9SPHN</name>
<protein>
    <submittedName>
        <fullName evidence="1">Uncharacterized protein</fullName>
    </submittedName>
</protein>
<dbReference type="OrthoDB" id="7390251at2"/>
<keyword evidence="2" id="KW-1185">Reference proteome</keyword>
<evidence type="ECO:0000313" key="1">
    <source>
        <dbReference type="EMBL" id="MXP09455.1"/>
    </source>
</evidence>
<evidence type="ECO:0000313" key="2">
    <source>
        <dbReference type="Proteomes" id="UP000429229"/>
    </source>
</evidence>
<dbReference type="AlphaFoldDB" id="A0A6I4U3E6"/>